<keyword evidence="5" id="KW-1185">Reference proteome</keyword>
<dbReference type="Pfam" id="PF06325">
    <property type="entry name" value="PrmA"/>
    <property type="match status" value="1"/>
</dbReference>
<evidence type="ECO:0000313" key="5">
    <source>
        <dbReference type="Proteomes" id="UP001195724"/>
    </source>
</evidence>
<dbReference type="InterPro" id="IPR050078">
    <property type="entry name" value="Ribosomal_L11_MeTrfase_PrmA"/>
</dbReference>
<dbReference type="Proteomes" id="UP001195724">
    <property type="component" value="Unassembled WGS sequence"/>
</dbReference>
<organism evidence="4 5">
    <name type="scientific">Saccharothrix algeriensis</name>
    <dbReference type="NCBI Taxonomy" id="173560"/>
    <lineage>
        <taxon>Bacteria</taxon>
        <taxon>Bacillati</taxon>
        <taxon>Actinomycetota</taxon>
        <taxon>Actinomycetes</taxon>
        <taxon>Pseudonocardiales</taxon>
        <taxon>Pseudonocardiaceae</taxon>
        <taxon>Saccharothrix</taxon>
    </lineage>
</organism>
<gene>
    <name evidence="4" type="ORF">JOE68_006143</name>
</gene>
<dbReference type="SUPFAM" id="SSF53335">
    <property type="entry name" value="S-adenosyl-L-methionine-dependent methyltransferases"/>
    <property type="match status" value="1"/>
</dbReference>
<evidence type="ECO:0000256" key="1">
    <source>
        <dbReference type="ARBA" id="ARBA00022603"/>
    </source>
</evidence>
<dbReference type="PANTHER" id="PTHR43648:SF1">
    <property type="entry name" value="ELECTRON TRANSFER FLAVOPROTEIN BETA SUBUNIT LYSINE METHYLTRANSFERASE"/>
    <property type="match status" value="1"/>
</dbReference>
<name>A0ABS2SG98_9PSEU</name>
<evidence type="ECO:0000256" key="3">
    <source>
        <dbReference type="SAM" id="MobiDB-lite"/>
    </source>
</evidence>
<proteinExistence type="predicted"/>
<feature type="compositionally biased region" description="Basic and acidic residues" evidence="3">
    <location>
        <begin position="1"/>
        <end position="21"/>
    </location>
</feature>
<dbReference type="EMBL" id="JAFBCL010000001">
    <property type="protein sequence ID" value="MBM7815278.1"/>
    <property type="molecule type" value="Genomic_DNA"/>
</dbReference>
<dbReference type="RefSeq" id="WP_307820005.1">
    <property type="nucleotide sequence ID" value="NZ_JAFBCL010000001.1"/>
</dbReference>
<dbReference type="PANTHER" id="PTHR43648">
    <property type="entry name" value="ELECTRON TRANSFER FLAVOPROTEIN BETA SUBUNIT LYSINE METHYLTRANSFERASE"/>
    <property type="match status" value="1"/>
</dbReference>
<evidence type="ECO:0000313" key="4">
    <source>
        <dbReference type="EMBL" id="MBM7815278.1"/>
    </source>
</evidence>
<keyword evidence="1" id="KW-0489">Methyltransferase</keyword>
<keyword evidence="2" id="KW-0808">Transferase</keyword>
<protein>
    <submittedName>
        <fullName evidence="4">Nicotinamide N-methyase</fullName>
    </submittedName>
</protein>
<evidence type="ECO:0000256" key="2">
    <source>
        <dbReference type="ARBA" id="ARBA00022679"/>
    </source>
</evidence>
<reference evidence="4 5" key="1">
    <citation type="submission" date="2021-01" db="EMBL/GenBank/DDBJ databases">
        <title>Sequencing the genomes of 1000 actinobacteria strains.</title>
        <authorList>
            <person name="Klenk H.-P."/>
        </authorList>
    </citation>
    <scope>NUCLEOTIDE SEQUENCE [LARGE SCALE GENOMIC DNA]</scope>
    <source>
        <strain evidence="4 5">DSM 44581</strain>
    </source>
</reference>
<dbReference type="InterPro" id="IPR029063">
    <property type="entry name" value="SAM-dependent_MTases_sf"/>
</dbReference>
<feature type="region of interest" description="Disordered" evidence="3">
    <location>
        <begin position="1"/>
        <end position="27"/>
    </location>
</feature>
<dbReference type="Gene3D" id="3.40.50.150">
    <property type="entry name" value="Vaccinia Virus protein VP39"/>
    <property type="match status" value="1"/>
</dbReference>
<dbReference type="CDD" id="cd02440">
    <property type="entry name" value="AdoMet_MTases"/>
    <property type="match status" value="1"/>
</dbReference>
<sequence length="219" mass="23783">MAHRPEQPDPGRPDPQRDFVHRHTTPQPVPLVPEVVLRTATDITALWQATGHAEPPFWAFPWAGGQALARHLLDHPGATAGRRVLDLATGSGLVAIAAARTGARHVTANDVDPLAAAAADLNARANDVTVRTHVADLLDTDPDTDVVLAGDVFYDRDMTARVLPFLRRAHARGALVLVGDPQRAHLPRTGLRLLATHHVPVPRDLEGVDTRTTRVWRLT</sequence>
<accession>A0ABS2SG98</accession>
<comment type="caution">
    <text evidence="4">The sequence shown here is derived from an EMBL/GenBank/DDBJ whole genome shotgun (WGS) entry which is preliminary data.</text>
</comment>